<reference evidence="1" key="1">
    <citation type="submission" date="2021-06" db="EMBL/GenBank/DDBJ databases">
        <authorList>
            <person name="Kallberg Y."/>
            <person name="Tangrot J."/>
            <person name="Rosling A."/>
        </authorList>
    </citation>
    <scope>NUCLEOTIDE SEQUENCE</scope>
    <source>
        <strain evidence="1">IL203A</strain>
    </source>
</reference>
<name>A0ACA9M991_9GLOM</name>
<gene>
    <name evidence="1" type="ORF">DHETER_LOCUS6050</name>
</gene>
<evidence type="ECO:0000313" key="2">
    <source>
        <dbReference type="Proteomes" id="UP000789702"/>
    </source>
</evidence>
<dbReference type="Proteomes" id="UP000789702">
    <property type="component" value="Unassembled WGS sequence"/>
</dbReference>
<protein>
    <submittedName>
        <fullName evidence="1">14311_t:CDS:1</fullName>
    </submittedName>
</protein>
<proteinExistence type="predicted"/>
<dbReference type="EMBL" id="CAJVPU010007272">
    <property type="protein sequence ID" value="CAG8570773.1"/>
    <property type="molecule type" value="Genomic_DNA"/>
</dbReference>
<keyword evidence="2" id="KW-1185">Reference proteome</keyword>
<accession>A0ACA9M991</accession>
<organism evidence="1 2">
    <name type="scientific">Dentiscutata heterogama</name>
    <dbReference type="NCBI Taxonomy" id="1316150"/>
    <lineage>
        <taxon>Eukaryota</taxon>
        <taxon>Fungi</taxon>
        <taxon>Fungi incertae sedis</taxon>
        <taxon>Mucoromycota</taxon>
        <taxon>Glomeromycotina</taxon>
        <taxon>Glomeromycetes</taxon>
        <taxon>Diversisporales</taxon>
        <taxon>Gigasporaceae</taxon>
        <taxon>Dentiscutata</taxon>
    </lineage>
</organism>
<evidence type="ECO:0000313" key="1">
    <source>
        <dbReference type="EMBL" id="CAG8570773.1"/>
    </source>
</evidence>
<sequence length="61" mass="7222">MVNTHEVMFGYRLHGIYEQFNLDISVVEVEKCKQCLRPKYMLKHASIHRRNNLYESGQPVA</sequence>
<comment type="caution">
    <text evidence="1">The sequence shown here is derived from an EMBL/GenBank/DDBJ whole genome shotgun (WGS) entry which is preliminary data.</text>
</comment>